<evidence type="ECO:0000259" key="9">
    <source>
        <dbReference type="PROSITE" id="PS50004"/>
    </source>
</evidence>
<gene>
    <name evidence="11" type="primary">LOC106178171</name>
</gene>
<dbReference type="AlphaFoldDB" id="A0A1S3K353"/>
<reference evidence="11" key="1">
    <citation type="submission" date="2025-08" db="UniProtKB">
        <authorList>
            <consortium name="RefSeq"/>
        </authorList>
    </citation>
    <scope>IDENTIFICATION</scope>
    <source>
        <tissue evidence="11">Gonads</tissue>
    </source>
</reference>
<evidence type="ECO:0000256" key="2">
    <source>
        <dbReference type="ARBA" id="ARBA00022723"/>
    </source>
</evidence>
<dbReference type="Proteomes" id="UP000085678">
    <property type="component" value="Unplaced"/>
</dbReference>
<dbReference type="GO" id="GO:0017156">
    <property type="term" value="P:calcium-ion regulated exocytosis"/>
    <property type="evidence" value="ECO:0007669"/>
    <property type="project" value="TreeGrafter"/>
</dbReference>
<dbReference type="KEGG" id="lak:106178171"/>
<evidence type="ECO:0000256" key="5">
    <source>
        <dbReference type="ARBA" id="ARBA00022989"/>
    </source>
</evidence>
<accession>A0A1S3K353</accession>
<dbReference type="GO" id="GO:0030276">
    <property type="term" value="F:clathrin binding"/>
    <property type="evidence" value="ECO:0007669"/>
    <property type="project" value="TreeGrafter"/>
</dbReference>
<keyword evidence="6 8" id="KW-0472">Membrane</keyword>
<keyword evidence="2" id="KW-0479">Metal-binding</keyword>
<dbReference type="PANTHER" id="PTHR10024:SF374">
    <property type="entry name" value="C2 DOMAIN-CONTAINING PROTEIN"/>
    <property type="match status" value="1"/>
</dbReference>
<dbReference type="Gene3D" id="2.60.40.150">
    <property type="entry name" value="C2 domain"/>
    <property type="match status" value="2"/>
</dbReference>
<comment type="subcellular location">
    <subcellularLocation>
        <location evidence="7">Endomembrane system</location>
        <topology evidence="7">Single-pass membrane protein</topology>
    </subcellularLocation>
</comment>
<dbReference type="GO" id="GO:0005544">
    <property type="term" value="F:calcium-dependent phospholipid binding"/>
    <property type="evidence" value="ECO:0007669"/>
    <property type="project" value="TreeGrafter"/>
</dbReference>
<proteinExistence type="predicted"/>
<evidence type="ECO:0000256" key="4">
    <source>
        <dbReference type="ARBA" id="ARBA00022837"/>
    </source>
</evidence>
<dbReference type="GO" id="GO:0000149">
    <property type="term" value="F:SNARE binding"/>
    <property type="evidence" value="ECO:0007669"/>
    <property type="project" value="TreeGrafter"/>
</dbReference>
<dbReference type="OrthoDB" id="67700at2759"/>
<feature type="transmembrane region" description="Helical" evidence="8">
    <location>
        <begin position="57"/>
        <end position="81"/>
    </location>
</feature>
<dbReference type="FunFam" id="2.60.40.150:FF:000011">
    <property type="entry name" value="Synaptotagmin 6"/>
    <property type="match status" value="1"/>
</dbReference>
<protein>
    <submittedName>
        <fullName evidence="11">Synaptotagmin-6-like isoform X1</fullName>
    </submittedName>
</protein>
<dbReference type="GO" id="GO:0001786">
    <property type="term" value="F:phosphatidylserine binding"/>
    <property type="evidence" value="ECO:0007669"/>
    <property type="project" value="TreeGrafter"/>
</dbReference>
<dbReference type="InParanoid" id="A0A1S3K353"/>
<dbReference type="STRING" id="7574.A0A1S3K353"/>
<keyword evidence="1 8" id="KW-0812">Transmembrane</keyword>
<dbReference type="SUPFAM" id="SSF49562">
    <property type="entry name" value="C2 domain (Calcium/lipid-binding domain, CaLB)"/>
    <property type="match status" value="2"/>
</dbReference>
<evidence type="ECO:0000313" key="11">
    <source>
        <dbReference type="RefSeq" id="XP_013416691.1"/>
    </source>
</evidence>
<dbReference type="CDD" id="cd08403">
    <property type="entry name" value="C2B_Synaptotagmin-3-5-6-9-10"/>
    <property type="match status" value="1"/>
</dbReference>
<keyword evidence="4" id="KW-0106">Calcium</keyword>
<dbReference type="FunFam" id="2.60.40.150:FF:000005">
    <property type="entry name" value="Synaptotagmin 6"/>
    <property type="match status" value="1"/>
</dbReference>
<dbReference type="GO" id="GO:0005886">
    <property type="term" value="C:plasma membrane"/>
    <property type="evidence" value="ECO:0007669"/>
    <property type="project" value="TreeGrafter"/>
</dbReference>
<evidence type="ECO:0000256" key="6">
    <source>
        <dbReference type="ARBA" id="ARBA00023136"/>
    </source>
</evidence>
<dbReference type="PRINTS" id="PR00399">
    <property type="entry name" value="SYNAPTOTAGMN"/>
</dbReference>
<evidence type="ECO:0000256" key="8">
    <source>
        <dbReference type="SAM" id="Phobius"/>
    </source>
</evidence>
<feature type="domain" description="C2" evidence="9">
    <location>
        <begin position="202"/>
        <end position="323"/>
    </location>
</feature>
<dbReference type="GO" id="GO:0070382">
    <property type="term" value="C:exocytic vesicle"/>
    <property type="evidence" value="ECO:0007669"/>
    <property type="project" value="TreeGrafter"/>
</dbReference>
<dbReference type="InterPro" id="IPR001565">
    <property type="entry name" value="Synaptotagmin"/>
</dbReference>
<sequence length="504" mass="56611">MLVELTSLEGINKRVGAVMVASNHDQLGGVTAETKGTTRQGDINSMMTEMKPPPTDLTLIITIILVVCGVLIAIIIMVVCCRRKGKTMLNFNKNQWTFSKTPLDTTYIKISHSLPDLDKSDAGSDSDTKSIRSSKVLRQTTLPTVPQRHWSFQRQMACQVDLSKIEFSVQSVKHKEQPTLGKLKPELYRYAISESSSGETRVCGQLTFSMKYEQEREALIINVLRAQGLPAKDFSGTSDPYVKVYLLPDRKKKFQTKVHRKTLDPEFNELFVFPLPYSDLGQRMLQFSIYDFDRFSRHDLIGHVVVKDLLAESDLSKETEITKDVLYNTQEKVDLGELMLSLCYLPTAGRLTVTMVKARNLKAMDVMGASDPYVKVALMCQGKRIKKKKTSVKKNTLNPVYNEALVFDVPQENVEDVSLIIKVIDYDRVGNNELIGCCAVGPCYVGLGYDHWYEMLESPRKPIARWYVLQEHVPGASNDKTPNGKHILGCSPGQKNLILGCSGK</sequence>
<keyword evidence="5 8" id="KW-1133">Transmembrane helix</keyword>
<dbReference type="Pfam" id="PF00168">
    <property type="entry name" value="C2"/>
    <property type="match status" value="2"/>
</dbReference>
<evidence type="ECO:0000256" key="1">
    <source>
        <dbReference type="ARBA" id="ARBA00022692"/>
    </source>
</evidence>
<dbReference type="RefSeq" id="XP_013416691.1">
    <property type="nucleotide sequence ID" value="XM_013561237.1"/>
</dbReference>
<name>A0A1S3K353_LINAN</name>
<dbReference type="InterPro" id="IPR035892">
    <property type="entry name" value="C2_domain_sf"/>
</dbReference>
<evidence type="ECO:0000256" key="7">
    <source>
        <dbReference type="ARBA" id="ARBA00037847"/>
    </source>
</evidence>
<dbReference type="GeneID" id="106178171"/>
<feature type="domain" description="C2" evidence="9">
    <location>
        <begin position="334"/>
        <end position="467"/>
    </location>
</feature>
<dbReference type="PANTHER" id="PTHR10024">
    <property type="entry name" value="SYNAPTOTAGMIN"/>
    <property type="match status" value="1"/>
</dbReference>
<dbReference type="GO" id="GO:0005509">
    <property type="term" value="F:calcium ion binding"/>
    <property type="evidence" value="ECO:0007669"/>
    <property type="project" value="TreeGrafter"/>
</dbReference>
<evidence type="ECO:0000313" key="10">
    <source>
        <dbReference type="Proteomes" id="UP000085678"/>
    </source>
</evidence>
<dbReference type="SMART" id="SM00239">
    <property type="entry name" value="C2"/>
    <property type="match status" value="2"/>
</dbReference>
<keyword evidence="10" id="KW-1185">Reference proteome</keyword>
<dbReference type="InterPro" id="IPR000008">
    <property type="entry name" value="C2_dom"/>
</dbReference>
<dbReference type="PRINTS" id="PR00360">
    <property type="entry name" value="C2DOMAIN"/>
</dbReference>
<dbReference type="PROSITE" id="PS50004">
    <property type="entry name" value="C2"/>
    <property type="match status" value="2"/>
</dbReference>
<keyword evidence="3" id="KW-0677">Repeat</keyword>
<organism evidence="10 11">
    <name type="scientific">Lingula anatina</name>
    <name type="common">Brachiopod</name>
    <name type="synonym">Lingula unguis</name>
    <dbReference type="NCBI Taxonomy" id="7574"/>
    <lineage>
        <taxon>Eukaryota</taxon>
        <taxon>Metazoa</taxon>
        <taxon>Spiralia</taxon>
        <taxon>Lophotrochozoa</taxon>
        <taxon>Brachiopoda</taxon>
        <taxon>Linguliformea</taxon>
        <taxon>Lingulata</taxon>
        <taxon>Lingulida</taxon>
        <taxon>Linguloidea</taxon>
        <taxon>Lingulidae</taxon>
        <taxon>Lingula</taxon>
    </lineage>
</organism>
<evidence type="ECO:0000256" key="3">
    <source>
        <dbReference type="ARBA" id="ARBA00022737"/>
    </source>
</evidence>